<comment type="caution">
    <text evidence="1">The sequence shown here is derived from an EMBL/GenBank/DDBJ whole genome shotgun (WGS) entry which is preliminary data.</text>
</comment>
<sequence length="573" mass="64163">MFGSTDGMPKAMVSEEAEGKLTNLSSMLDLGTDDEPVNVLMGYNLGNPTWSADVKLATFVEWSEIANDPDKGDIAQRRLDPNHAKSFAGFMLKGLINAAKVRRRLQGKPIPQIYSGIQDRLGTKPYCALQPVVANIRAIDPNNPSIRAERGMTKTGETVGFKVFMPRTYRWWVVDGQHRRYGGEMLMDWLKEVTRTGRYPGRGGIIELKGEVSEDEMLVWVEALECARTFATIKIEFHLGLGIDQERQLFHDLNNLGKKINVSQATEFDQGNPINNFVRVVLEEGIGIAVTERDTKDWAKDDGSMLRKDLAAINSIAFLNKTNARTATPLVVAERQEDIARLWEAISALPGFGEDKAKLKTVAAQPVVLKALAKLTFDLLYSNRRPENGREHFDRLVANLADTNFNHANPMWRYYEMSEEERSDLEIEGLADFLPDEGLITPESNRDLGAFQGGVMRFGAKHNDIYPILGDMIRWKMDLPNRHSTADRSDADTKSHGFPADGTSCRFSYGGKDYHGKIVNGLLVVEGYGDGFKSFSAASHAVTQTSRNGWLDWHLQDMTGAWVLADEWRKEIT</sequence>
<evidence type="ECO:0000313" key="2">
    <source>
        <dbReference type="Proteomes" id="UP000244940"/>
    </source>
</evidence>
<dbReference type="RefSeq" id="WP_109534862.1">
    <property type="nucleotide sequence ID" value="NZ_QEYD01000013.1"/>
</dbReference>
<dbReference type="AlphaFoldDB" id="A0A2U2C548"/>
<accession>A0A2U2C548</accession>
<dbReference type="EMBL" id="QEYD01000013">
    <property type="protein sequence ID" value="PWE27015.1"/>
    <property type="molecule type" value="Genomic_DNA"/>
</dbReference>
<dbReference type="Pfam" id="PF14072">
    <property type="entry name" value="DndB"/>
    <property type="match status" value="1"/>
</dbReference>
<evidence type="ECO:0000313" key="1">
    <source>
        <dbReference type="EMBL" id="PWE27015.1"/>
    </source>
</evidence>
<dbReference type="Proteomes" id="UP000244940">
    <property type="component" value="Unassembled WGS sequence"/>
</dbReference>
<dbReference type="OrthoDB" id="7831443at2"/>
<gene>
    <name evidence="1" type="ORF">C4N9_18595</name>
</gene>
<reference evidence="1 2" key="1">
    <citation type="submission" date="2018-05" db="EMBL/GenBank/DDBJ databases">
        <title>Pararhodobacter marina sp. nov., isolated from deep-sea water of the Indian Ocean.</title>
        <authorList>
            <person name="Lai Q.Sr."/>
            <person name="Liu X."/>
            <person name="Shao Z."/>
        </authorList>
    </citation>
    <scope>NUCLEOTIDE SEQUENCE [LARGE SCALE GENOMIC DNA]</scope>
    <source>
        <strain evidence="1 2">CIC4N-9</strain>
    </source>
</reference>
<proteinExistence type="predicted"/>
<keyword evidence="2" id="KW-1185">Reference proteome</keyword>
<dbReference type="GeneID" id="94366909"/>
<name>A0A2U2C548_9RHOB</name>
<protein>
    <submittedName>
        <fullName evidence="1">Uncharacterized protein</fullName>
    </submittedName>
</protein>
<organism evidence="1 2">
    <name type="scientific">Pararhodobacter marinus</name>
    <dbReference type="NCBI Taxonomy" id="2184063"/>
    <lineage>
        <taxon>Bacteria</taxon>
        <taxon>Pseudomonadati</taxon>
        <taxon>Pseudomonadota</taxon>
        <taxon>Alphaproteobacteria</taxon>
        <taxon>Rhodobacterales</taxon>
        <taxon>Paracoccaceae</taxon>
        <taxon>Pararhodobacter</taxon>
    </lineage>
</organism>
<dbReference type="InterPro" id="IPR017642">
    <property type="entry name" value="DNA_S_mod_DndB"/>
</dbReference>